<feature type="compositionally biased region" description="Basic and acidic residues" evidence="2">
    <location>
        <begin position="397"/>
        <end position="412"/>
    </location>
</feature>
<keyword evidence="1" id="KW-0479">Metal-binding</keyword>
<comment type="caution">
    <text evidence="5">The sequence shown here is derived from an EMBL/GenBank/DDBJ whole genome shotgun (WGS) entry which is preliminary data.</text>
</comment>
<dbReference type="InterPro" id="IPR036236">
    <property type="entry name" value="Znf_C2H2_sf"/>
</dbReference>
<reference evidence="5" key="1">
    <citation type="submission" date="2021-01" db="EMBL/GenBank/DDBJ databases">
        <authorList>
            <person name="Kaushik A."/>
        </authorList>
    </citation>
    <scope>NUCLEOTIDE SEQUENCE</scope>
    <source>
        <strain evidence="5">AG3-T5</strain>
    </source>
</reference>
<organism evidence="5 6">
    <name type="scientific">Rhizoctonia solani</name>
    <dbReference type="NCBI Taxonomy" id="456999"/>
    <lineage>
        <taxon>Eukaryota</taxon>
        <taxon>Fungi</taxon>
        <taxon>Dikarya</taxon>
        <taxon>Basidiomycota</taxon>
        <taxon>Agaricomycotina</taxon>
        <taxon>Agaricomycetes</taxon>
        <taxon>Cantharellales</taxon>
        <taxon>Ceratobasidiaceae</taxon>
        <taxon>Rhizoctonia</taxon>
    </lineage>
</organism>
<dbReference type="Proteomes" id="UP000663841">
    <property type="component" value="Unassembled WGS sequence"/>
</dbReference>
<gene>
    <name evidence="5" type="ORF">RDB_LOCUS137302</name>
</gene>
<evidence type="ECO:0000313" key="5">
    <source>
        <dbReference type="EMBL" id="CAE6455766.1"/>
    </source>
</evidence>
<feature type="region of interest" description="Disordered" evidence="2">
    <location>
        <begin position="254"/>
        <end position="301"/>
    </location>
</feature>
<keyword evidence="1" id="KW-0862">Zinc</keyword>
<feature type="region of interest" description="Disordered" evidence="2">
    <location>
        <begin position="373"/>
        <end position="418"/>
    </location>
</feature>
<keyword evidence="3" id="KW-0812">Transmembrane</keyword>
<feature type="domain" description="C2H2-type" evidence="4">
    <location>
        <begin position="392"/>
        <end position="418"/>
    </location>
</feature>
<proteinExistence type="predicted"/>
<feature type="transmembrane region" description="Helical" evidence="3">
    <location>
        <begin position="123"/>
        <end position="146"/>
    </location>
</feature>
<sequence length="418" mass="46915">MPIEHLHVRSSQHLLYTLSEVREPQTMSNALESPLGSSFTPTRTSSCTTVAQEGTCKPRSGSQTRFEVHDMHVCRRQSNTCSGGANMNKMLDNRILESLLRVEPRAVSTLKAIQTGCLAFIKLLWMVYHFTLYAVQCVYWIVIAIVERPEISRFMPVRRDSGRAKGLNPEDINLIESIHPYRAPSSRRGPEVQGRMSRNRPRRVHNGNSSSYMLREDPYDSTGGPLWVTPGMSHDPYTSQVYSSAFIETMPGNIDSQLTYDPYPDTIDWDPRNRSRVPSPSSDQFQTSYPSSGPYPSTSHRTRLGECHNPTTFANHGSLNQGIITPIDHYGSDSFMLNPDSSTYHPENYLHDLYVPLMPPIPPASLDIDSSVNSLGSEPVSPGGTRRPRRPNTCDICGKEVRRPGVLEDHMNSHTGQR</sequence>
<keyword evidence="1" id="KW-0863">Zinc-finger</keyword>
<dbReference type="AlphaFoldDB" id="A0A8H3BFD8"/>
<dbReference type="Gene3D" id="3.30.160.60">
    <property type="entry name" value="Classic Zinc Finger"/>
    <property type="match status" value="1"/>
</dbReference>
<keyword evidence="3" id="KW-0472">Membrane</keyword>
<evidence type="ECO:0000256" key="3">
    <source>
        <dbReference type="SAM" id="Phobius"/>
    </source>
</evidence>
<name>A0A8H3BFD8_9AGAM</name>
<evidence type="ECO:0000259" key="4">
    <source>
        <dbReference type="PROSITE" id="PS50157"/>
    </source>
</evidence>
<keyword evidence="3" id="KW-1133">Transmembrane helix</keyword>
<dbReference type="PROSITE" id="PS00028">
    <property type="entry name" value="ZINC_FINGER_C2H2_1"/>
    <property type="match status" value="1"/>
</dbReference>
<feature type="region of interest" description="Disordered" evidence="2">
    <location>
        <begin position="183"/>
        <end position="215"/>
    </location>
</feature>
<dbReference type="SUPFAM" id="SSF57667">
    <property type="entry name" value="beta-beta-alpha zinc fingers"/>
    <property type="match status" value="1"/>
</dbReference>
<evidence type="ECO:0000256" key="2">
    <source>
        <dbReference type="SAM" id="MobiDB-lite"/>
    </source>
</evidence>
<evidence type="ECO:0000256" key="1">
    <source>
        <dbReference type="PROSITE-ProRule" id="PRU00042"/>
    </source>
</evidence>
<dbReference type="EMBL" id="CAJMWW010000181">
    <property type="protein sequence ID" value="CAE6455766.1"/>
    <property type="molecule type" value="Genomic_DNA"/>
</dbReference>
<dbReference type="InterPro" id="IPR013087">
    <property type="entry name" value="Znf_C2H2_type"/>
</dbReference>
<protein>
    <recommendedName>
        <fullName evidence="4">C2H2-type domain-containing protein</fullName>
    </recommendedName>
</protein>
<feature type="compositionally biased region" description="Low complexity" evidence="2">
    <location>
        <begin position="276"/>
        <end position="299"/>
    </location>
</feature>
<accession>A0A8H3BFD8</accession>
<feature type="non-terminal residue" evidence="5">
    <location>
        <position position="1"/>
    </location>
</feature>
<evidence type="ECO:0000313" key="6">
    <source>
        <dbReference type="Proteomes" id="UP000663841"/>
    </source>
</evidence>
<dbReference type="PROSITE" id="PS50157">
    <property type="entry name" value="ZINC_FINGER_C2H2_2"/>
    <property type="match status" value="1"/>
</dbReference>
<dbReference type="GO" id="GO:0008270">
    <property type="term" value="F:zinc ion binding"/>
    <property type="evidence" value="ECO:0007669"/>
    <property type="project" value="UniProtKB-KW"/>
</dbReference>